<keyword evidence="12" id="KW-1185">Reference proteome</keyword>
<dbReference type="PANTHER" id="PTHR30347">
    <property type="entry name" value="POTASSIUM CHANNEL RELATED"/>
    <property type="match status" value="1"/>
</dbReference>
<dbReference type="GO" id="GO:0008381">
    <property type="term" value="F:mechanosensitive monoatomic ion channel activity"/>
    <property type="evidence" value="ECO:0007669"/>
    <property type="project" value="UniProtKB-ARBA"/>
</dbReference>
<feature type="domain" description="Mechanosensitive ion channel MscS" evidence="9">
    <location>
        <begin position="636"/>
        <end position="702"/>
    </location>
</feature>
<protein>
    <submittedName>
        <fullName evidence="11">Mechanosensitive ion channel</fullName>
    </submittedName>
</protein>
<dbReference type="InterPro" id="IPR010920">
    <property type="entry name" value="LSM_dom_sf"/>
</dbReference>
<name>A0A1T5KWP3_9GAMM</name>
<keyword evidence="5 7" id="KW-1133">Transmembrane helix</keyword>
<comment type="subcellular location">
    <subcellularLocation>
        <location evidence="1">Cell membrane</location>
        <topology evidence="1">Multi-pass membrane protein</topology>
    </subcellularLocation>
</comment>
<evidence type="ECO:0000256" key="7">
    <source>
        <dbReference type="SAM" id="Phobius"/>
    </source>
</evidence>
<evidence type="ECO:0000313" key="12">
    <source>
        <dbReference type="Proteomes" id="UP000190341"/>
    </source>
</evidence>
<dbReference type="Pfam" id="PF00924">
    <property type="entry name" value="MS_channel_2nd"/>
    <property type="match status" value="1"/>
</dbReference>
<feature type="signal peptide" evidence="8">
    <location>
        <begin position="1"/>
        <end position="22"/>
    </location>
</feature>
<evidence type="ECO:0000256" key="2">
    <source>
        <dbReference type="ARBA" id="ARBA00008017"/>
    </source>
</evidence>
<dbReference type="Pfam" id="PF21082">
    <property type="entry name" value="MS_channel_3rd"/>
    <property type="match status" value="1"/>
</dbReference>
<dbReference type="SUPFAM" id="SSF50182">
    <property type="entry name" value="Sm-like ribonucleoproteins"/>
    <property type="match status" value="1"/>
</dbReference>
<feature type="transmembrane region" description="Helical" evidence="7">
    <location>
        <begin position="498"/>
        <end position="518"/>
    </location>
</feature>
<dbReference type="InterPro" id="IPR006685">
    <property type="entry name" value="MscS_channel_2nd"/>
</dbReference>
<evidence type="ECO:0000256" key="1">
    <source>
        <dbReference type="ARBA" id="ARBA00004651"/>
    </source>
</evidence>
<feature type="transmembrane region" description="Helical" evidence="7">
    <location>
        <begin position="595"/>
        <end position="614"/>
    </location>
</feature>
<feature type="chain" id="PRO_5012685147" evidence="8">
    <location>
        <begin position="23"/>
        <end position="830"/>
    </location>
</feature>
<dbReference type="InterPro" id="IPR011014">
    <property type="entry name" value="MscS_channel_TM-2"/>
</dbReference>
<dbReference type="RefSeq" id="WP_217698660.1">
    <property type="nucleotide sequence ID" value="NZ_BMCL01000002.1"/>
</dbReference>
<evidence type="ECO:0000256" key="6">
    <source>
        <dbReference type="ARBA" id="ARBA00023136"/>
    </source>
</evidence>
<dbReference type="SUPFAM" id="SSF82689">
    <property type="entry name" value="Mechanosensitive channel protein MscS (YggB), C-terminal domain"/>
    <property type="match status" value="1"/>
</dbReference>
<dbReference type="InterPro" id="IPR011066">
    <property type="entry name" value="MscS_channel_C_sf"/>
</dbReference>
<feature type="transmembrane region" description="Helical" evidence="7">
    <location>
        <begin position="422"/>
        <end position="444"/>
    </location>
</feature>
<organism evidence="11 12">
    <name type="scientific">Pseudoxanthomonas indica</name>
    <dbReference type="NCBI Taxonomy" id="428993"/>
    <lineage>
        <taxon>Bacteria</taxon>
        <taxon>Pseudomonadati</taxon>
        <taxon>Pseudomonadota</taxon>
        <taxon>Gammaproteobacteria</taxon>
        <taxon>Lysobacterales</taxon>
        <taxon>Lysobacteraceae</taxon>
        <taxon>Pseudoxanthomonas</taxon>
    </lineage>
</organism>
<gene>
    <name evidence="11" type="ORF">SAMN06296058_2102</name>
</gene>
<dbReference type="SUPFAM" id="SSF82861">
    <property type="entry name" value="Mechanosensitive channel protein MscS (YggB), transmembrane region"/>
    <property type="match status" value="1"/>
</dbReference>
<evidence type="ECO:0000256" key="8">
    <source>
        <dbReference type="SAM" id="SignalP"/>
    </source>
</evidence>
<keyword evidence="4 7" id="KW-0812">Transmembrane</keyword>
<comment type="similarity">
    <text evidence="2">Belongs to the MscS (TC 1.A.23) family.</text>
</comment>
<dbReference type="InterPro" id="IPR052702">
    <property type="entry name" value="MscS-like_channel"/>
</dbReference>
<feature type="transmembrane region" description="Helical" evidence="7">
    <location>
        <begin position="464"/>
        <end position="486"/>
    </location>
</feature>
<dbReference type="InterPro" id="IPR023408">
    <property type="entry name" value="MscS_beta-dom_sf"/>
</dbReference>
<dbReference type="GO" id="GO:0005886">
    <property type="term" value="C:plasma membrane"/>
    <property type="evidence" value="ECO:0007669"/>
    <property type="project" value="UniProtKB-SubCell"/>
</dbReference>
<dbReference type="AlphaFoldDB" id="A0A1T5KWP3"/>
<keyword evidence="3" id="KW-1003">Cell membrane</keyword>
<dbReference type="Gene3D" id="3.30.70.100">
    <property type="match status" value="1"/>
</dbReference>
<evidence type="ECO:0000313" key="11">
    <source>
        <dbReference type="EMBL" id="SKC67799.1"/>
    </source>
</evidence>
<keyword evidence="8" id="KW-0732">Signal</keyword>
<keyword evidence="6 7" id="KW-0472">Membrane</keyword>
<dbReference type="Proteomes" id="UP000190341">
    <property type="component" value="Unassembled WGS sequence"/>
</dbReference>
<sequence>MRPVRTCAILMLCLLMTAAAAAASAQRLTATGAPLSDAAQAAKGPLAVPVGDIPWRADADERFVTDVIARATRRDPLAAFGPRLLSIRQSVDEKTRVFQYDELRTLPILRLESLERHWNFDARQYARWRSDLRAATEPLADDASELAHRRGDWELTRTTYPRGSLPDALSDRIDAVIGHLKGAEQALSKPLARQIELGRQANALDTRIEAGRATVTAAIDYIDKRLLKMDSPPIWAVKSTAVQGNSTVQALTEGFELEASFAKQYNAADLGNQRLLSVLRYVLLPVLLWMAWRERKRVSAVPREPSAQQVLSRPISAWLLLSMVGVLVLEPNAPLIVHQLAMAVALIPVLRLLPFEGRRLLGPWPYTATVFYLLERLGFFLLADALAYRWYYLILALLCLSTTLWLLWRARQRLHHSIEEKLVRAIAWLTVAMLLVSLACNVAGNASMAEMLTSGIIDSGYLALVIYATVNVFNTLLHLLFAWLARTPLRVMHRHAGALLRLCMRLLVGAAIIGWLAFTLNRFRVFRPLYAWLETVVTHRLEYGELSISLGHVLVFALAVFLTYWVANAVRLLLKEEVLTRMALPRGVDNSIASLSYYALLLLGLLAALSAAGLKVGQLTFLFGALGVGIGLGLQDVVKNFVSGLILMFERPVKPGDVVDISGTVGRVRDIGMRATTVKTFEGADVVVPNGMLLSDKVTNWTLMDRNRRLDLEVGVAYGSDVAQVMQLLERATRETQGVSNDPAPSVLFSGLGASALNFSVRAWTREFDDWVSIRSQLLARIYADLQTARIEIPFPQQDLHLRSMSAELVEAFRAASSSPASPPNAATPD</sequence>
<dbReference type="InterPro" id="IPR049278">
    <property type="entry name" value="MS_channel_C"/>
</dbReference>
<dbReference type="Gene3D" id="1.10.287.1260">
    <property type="match status" value="1"/>
</dbReference>
<reference evidence="11 12" key="1">
    <citation type="submission" date="2017-02" db="EMBL/GenBank/DDBJ databases">
        <authorList>
            <person name="Peterson S.W."/>
        </authorList>
    </citation>
    <scope>NUCLEOTIDE SEQUENCE [LARGE SCALE GENOMIC DNA]</scope>
    <source>
        <strain evidence="11 12">P15</strain>
    </source>
</reference>
<feature type="transmembrane region" description="Helical" evidence="7">
    <location>
        <begin position="389"/>
        <end position="410"/>
    </location>
</feature>
<evidence type="ECO:0000259" key="9">
    <source>
        <dbReference type="Pfam" id="PF00924"/>
    </source>
</evidence>
<evidence type="ECO:0000259" key="10">
    <source>
        <dbReference type="Pfam" id="PF21082"/>
    </source>
</evidence>
<dbReference type="PANTHER" id="PTHR30347:SF1">
    <property type="entry name" value="MECHANOSENSITIVE CHANNEL MSCK"/>
    <property type="match status" value="1"/>
</dbReference>
<feature type="domain" description="Mechanosensitive ion channel MscS C-terminal" evidence="10">
    <location>
        <begin position="711"/>
        <end position="793"/>
    </location>
</feature>
<feature type="transmembrane region" description="Helical" evidence="7">
    <location>
        <begin position="550"/>
        <end position="574"/>
    </location>
</feature>
<proteinExistence type="inferred from homology"/>
<dbReference type="EMBL" id="FUZV01000001">
    <property type="protein sequence ID" value="SKC67799.1"/>
    <property type="molecule type" value="Genomic_DNA"/>
</dbReference>
<accession>A0A1T5KWP3</accession>
<evidence type="ECO:0000256" key="3">
    <source>
        <dbReference type="ARBA" id="ARBA00022475"/>
    </source>
</evidence>
<dbReference type="Gene3D" id="2.30.30.60">
    <property type="match status" value="1"/>
</dbReference>
<evidence type="ECO:0000256" key="5">
    <source>
        <dbReference type="ARBA" id="ARBA00022989"/>
    </source>
</evidence>
<evidence type="ECO:0000256" key="4">
    <source>
        <dbReference type="ARBA" id="ARBA00022692"/>
    </source>
</evidence>